<evidence type="ECO:0000256" key="1">
    <source>
        <dbReference type="SAM" id="SignalP"/>
    </source>
</evidence>
<dbReference type="EMBL" id="BSYO01000024">
    <property type="protein sequence ID" value="GMH22114.1"/>
    <property type="molecule type" value="Genomic_DNA"/>
</dbReference>
<gene>
    <name evidence="2" type="ORF">Nepgr_023957</name>
</gene>
<reference evidence="2" key="1">
    <citation type="submission" date="2023-05" db="EMBL/GenBank/DDBJ databases">
        <title>Nepenthes gracilis genome sequencing.</title>
        <authorList>
            <person name="Fukushima K."/>
        </authorList>
    </citation>
    <scope>NUCLEOTIDE SEQUENCE</scope>
    <source>
        <strain evidence="2">SING2019-196</strain>
    </source>
</reference>
<protein>
    <recommendedName>
        <fullName evidence="4">Secreted protein</fullName>
    </recommendedName>
</protein>
<organism evidence="2 3">
    <name type="scientific">Nepenthes gracilis</name>
    <name type="common">Slender pitcher plant</name>
    <dbReference type="NCBI Taxonomy" id="150966"/>
    <lineage>
        <taxon>Eukaryota</taxon>
        <taxon>Viridiplantae</taxon>
        <taxon>Streptophyta</taxon>
        <taxon>Embryophyta</taxon>
        <taxon>Tracheophyta</taxon>
        <taxon>Spermatophyta</taxon>
        <taxon>Magnoliopsida</taxon>
        <taxon>eudicotyledons</taxon>
        <taxon>Gunneridae</taxon>
        <taxon>Pentapetalae</taxon>
        <taxon>Caryophyllales</taxon>
        <taxon>Nepenthaceae</taxon>
        <taxon>Nepenthes</taxon>
    </lineage>
</organism>
<feature type="chain" id="PRO_5042193921" description="Secreted protein" evidence="1">
    <location>
        <begin position="18"/>
        <end position="172"/>
    </location>
</feature>
<sequence length="172" mass="18233">MLLKESLLVDLACLIRALMLMKNLSDGMLNAASDRFMLNLSCLTVGAAFGYCPAAGSGEVWLFDAGFRVVRWKTADVGFLDGGWISDAGAVQGVALLYQMMTCPSAVVVLVATGAIVAETEAVGCPDVLTFPHCYYIEVVCNLPCFNLGWGAYLPFCCVFGAAGPLTPRTVS</sequence>
<keyword evidence="3" id="KW-1185">Reference proteome</keyword>
<dbReference type="Proteomes" id="UP001279734">
    <property type="component" value="Unassembled WGS sequence"/>
</dbReference>
<feature type="signal peptide" evidence="1">
    <location>
        <begin position="1"/>
        <end position="17"/>
    </location>
</feature>
<comment type="caution">
    <text evidence="2">The sequence shown here is derived from an EMBL/GenBank/DDBJ whole genome shotgun (WGS) entry which is preliminary data.</text>
</comment>
<evidence type="ECO:0000313" key="2">
    <source>
        <dbReference type="EMBL" id="GMH22114.1"/>
    </source>
</evidence>
<evidence type="ECO:0000313" key="3">
    <source>
        <dbReference type="Proteomes" id="UP001279734"/>
    </source>
</evidence>
<dbReference type="AlphaFoldDB" id="A0AAD3T402"/>
<accession>A0AAD3T402</accession>
<name>A0AAD3T402_NEPGR</name>
<proteinExistence type="predicted"/>
<evidence type="ECO:0008006" key="4">
    <source>
        <dbReference type="Google" id="ProtNLM"/>
    </source>
</evidence>
<keyword evidence="1" id="KW-0732">Signal</keyword>